<dbReference type="NCBIfam" id="TIGR00254">
    <property type="entry name" value="GGDEF"/>
    <property type="match status" value="1"/>
</dbReference>
<gene>
    <name evidence="4" type="ORF">Adu01nite_24980</name>
</gene>
<protein>
    <recommendedName>
        <fullName evidence="6">Non-specific serine/threonine protein kinase</fullName>
    </recommendedName>
</protein>
<dbReference type="SMART" id="SM00382">
    <property type="entry name" value="AAA"/>
    <property type="match status" value="1"/>
</dbReference>
<dbReference type="EMBL" id="BOML01000021">
    <property type="protein sequence ID" value="GIE01148.1"/>
    <property type="molecule type" value="Genomic_DNA"/>
</dbReference>
<dbReference type="InterPro" id="IPR003018">
    <property type="entry name" value="GAF"/>
</dbReference>
<dbReference type="CDD" id="cd14014">
    <property type="entry name" value="STKc_PknB_like"/>
    <property type="match status" value="1"/>
</dbReference>
<dbReference type="Gene3D" id="1.10.510.10">
    <property type="entry name" value="Transferase(Phosphotransferase) domain 1"/>
    <property type="match status" value="1"/>
</dbReference>
<dbReference type="SUPFAM" id="SSF56112">
    <property type="entry name" value="Protein kinase-like (PK-like)"/>
    <property type="match status" value="1"/>
</dbReference>
<dbReference type="PROSITE" id="PS50011">
    <property type="entry name" value="PROTEIN_KINASE_DOM"/>
    <property type="match status" value="1"/>
</dbReference>
<evidence type="ECO:0000256" key="1">
    <source>
        <dbReference type="ARBA" id="ARBA00004167"/>
    </source>
</evidence>
<dbReference type="SMART" id="SM00220">
    <property type="entry name" value="S_TKc"/>
    <property type="match status" value="1"/>
</dbReference>
<dbReference type="SUPFAM" id="SSF52540">
    <property type="entry name" value="P-loop containing nucleoside triphosphate hydrolases"/>
    <property type="match status" value="1"/>
</dbReference>
<evidence type="ECO:0000313" key="5">
    <source>
        <dbReference type="Proteomes" id="UP000637628"/>
    </source>
</evidence>
<comment type="caution">
    <text evidence="4">The sequence shown here is derived from an EMBL/GenBank/DDBJ whole genome shotgun (WGS) entry which is preliminary data.</text>
</comment>
<dbReference type="InterPro" id="IPR011009">
    <property type="entry name" value="Kinase-like_dom_sf"/>
</dbReference>
<reference evidence="4 5" key="1">
    <citation type="submission" date="2021-01" db="EMBL/GenBank/DDBJ databases">
        <title>Whole genome shotgun sequence of Actinoplanes durhamensis NBRC 14914.</title>
        <authorList>
            <person name="Komaki H."/>
            <person name="Tamura T."/>
        </authorList>
    </citation>
    <scope>NUCLEOTIDE SEQUENCE [LARGE SCALE GENOMIC DNA]</scope>
    <source>
        <strain evidence="4 5">NBRC 14914</strain>
    </source>
</reference>
<dbReference type="InterPro" id="IPR043128">
    <property type="entry name" value="Rev_trsase/Diguanyl_cyclase"/>
</dbReference>
<evidence type="ECO:0008006" key="6">
    <source>
        <dbReference type="Google" id="ProtNLM"/>
    </source>
</evidence>
<keyword evidence="5" id="KW-1185">Reference proteome</keyword>
<dbReference type="PROSITE" id="PS50887">
    <property type="entry name" value="GGDEF"/>
    <property type="match status" value="1"/>
</dbReference>
<dbReference type="Pfam" id="PF13191">
    <property type="entry name" value="AAA_16"/>
    <property type="match status" value="1"/>
</dbReference>
<dbReference type="InterPro" id="IPR000719">
    <property type="entry name" value="Prot_kinase_dom"/>
</dbReference>
<dbReference type="SMART" id="SM00267">
    <property type="entry name" value="GGDEF"/>
    <property type="match status" value="1"/>
</dbReference>
<dbReference type="Proteomes" id="UP000637628">
    <property type="component" value="Unassembled WGS sequence"/>
</dbReference>
<dbReference type="SUPFAM" id="SSF55781">
    <property type="entry name" value="GAF domain-like"/>
    <property type="match status" value="2"/>
</dbReference>
<dbReference type="PROSITE" id="PS00108">
    <property type="entry name" value="PROTEIN_KINASE_ST"/>
    <property type="match status" value="1"/>
</dbReference>
<proteinExistence type="predicted"/>
<dbReference type="PANTHER" id="PTHR45138:SF9">
    <property type="entry name" value="DIGUANYLATE CYCLASE DGCM-RELATED"/>
    <property type="match status" value="1"/>
</dbReference>
<dbReference type="PANTHER" id="PTHR45138">
    <property type="entry name" value="REGULATORY COMPONENTS OF SENSORY TRANSDUCTION SYSTEM"/>
    <property type="match status" value="1"/>
</dbReference>
<feature type="domain" description="Protein kinase" evidence="2">
    <location>
        <begin position="15"/>
        <end position="267"/>
    </location>
</feature>
<dbReference type="Pfam" id="PF00069">
    <property type="entry name" value="Pkinase"/>
    <property type="match status" value="1"/>
</dbReference>
<dbReference type="SUPFAM" id="SSF48452">
    <property type="entry name" value="TPR-like"/>
    <property type="match status" value="1"/>
</dbReference>
<comment type="subcellular location">
    <subcellularLocation>
        <location evidence="1">Membrane</location>
        <topology evidence="1">Single-pass membrane protein</topology>
    </subcellularLocation>
</comment>
<dbReference type="InterPro" id="IPR003593">
    <property type="entry name" value="AAA+_ATPase"/>
</dbReference>
<dbReference type="InterPro" id="IPR008271">
    <property type="entry name" value="Ser/Thr_kinase_AS"/>
</dbReference>
<dbReference type="InterPro" id="IPR050469">
    <property type="entry name" value="Diguanylate_Cyclase"/>
</dbReference>
<evidence type="ECO:0000259" key="3">
    <source>
        <dbReference type="PROSITE" id="PS50887"/>
    </source>
</evidence>
<dbReference type="InterPro" id="IPR029016">
    <property type="entry name" value="GAF-like_dom_sf"/>
</dbReference>
<accession>A0ABQ3YUB9</accession>
<dbReference type="InterPro" id="IPR000160">
    <property type="entry name" value="GGDEF_dom"/>
</dbReference>
<dbReference type="InterPro" id="IPR041664">
    <property type="entry name" value="AAA_16"/>
</dbReference>
<dbReference type="Gene3D" id="3.30.70.270">
    <property type="match status" value="1"/>
</dbReference>
<dbReference type="InterPro" id="IPR027417">
    <property type="entry name" value="P-loop_NTPase"/>
</dbReference>
<evidence type="ECO:0000313" key="4">
    <source>
        <dbReference type="EMBL" id="GIE01148.1"/>
    </source>
</evidence>
<dbReference type="Pfam" id="PF00990">
    <property type="entry name" value="GGDEF"/>
    <property type="match status" value="1"/>
</dbReference>
<feature type="domain" description="GGDEF" evidence="3">
    <location>
        <begin position="1630"/>
        <end position="1759"/>
    </location>
</feature>
<evidence type="ECO:0000259" key="2">
    <source>
        <dbReference type="PROSITE" id="PS50011"/>
    </source>
</evidence>
<dbReference type="InterPro" id="IPR029787">
    <property type="entry name" value="Nucleotide_cyclase"/>
</dbReference>
<dbReference type="InterPro" id="IPR011990">
    <property type="entry name" value="TPR-like_helical_dom_sf"/>
</dbReference>
<sequence>MTAIFGNAPGSLSDLEVISQLGRGAETVVYRVRRHGGDYTLKVLTAPDAEKALPAVRREAALLGHVGHPLLPRIFEVGSSTAGPYLILEYIDGLPLSDTLRRGPFDESAAVRLAIDLTGPLAAAHRAGIVHRDVKPDNVIVEPAGTGRLIDFGLAARGGVHDDRVAGTLLYCAPEQTGMLKRPVDGRSDLYALGVLLYECVTGQVPYQAKDAGELIRQHATAPIPDARTRCPGLSPTMAGIIATLMAKDPDDRYQSGESLLSDLGRLAADPGATLVITADQGAVQPIGQQRLVGRDQEVITLAHRWLRARDGAGGAVVVEGPAGAGKTRLVKELTNAVASDGDLTLYGKCVPDDPVPLAPLRGAVERYLRTVKRLPPPDRDRAVEQLRRAAGRGGPLLRTLSPLLADLVQAPEIDELNRHEQFVNAVAAFLIGLADEFQGAVLHIDDVQWLDDPTRRVLQRITSRLTGTPLLVIATSRDDPDSAPALNRFGADMDATLDTRLPLPPLDPDAVQELVTEHLGAAELPAGQVEELALRAGGNPFTIGEYVRAVFDAGLVTPSWGGWQLDMAGLDRLELSGDAVDLVLQRIDGLGADSRRLLVAAAAGGRSFPTDLVAKVCDIDPRWARGMLAEAESRRLVTATGADGYRFLHDRIREALLVGLDADAMRRLHQRIAEVMEAAAPDDPRFVYAIARHYARGETDRRPQRVYLSGFAAGRLALADQAPAEACEFLEVAARAAQSAGVNPPAAFFLTRGISCARSGRFGEALRHLDDALRGEPDRLRRAEIRAQTAMVHNSAWNPDRAFDAVRLGLAELGAPLPRGRVGMVLSTLVSLVTGLIVGRTHLGFGTARGRARDRYRLQAVLCDIATFALSMRMRRAMRATMSLRALYPINRLGPGREYAQHMAGLGVIADVAGRAKLANHLFDRAYAVAGDIGDPQLVAYVEWKRGAGSHLSGRDDESQVWSRVLIEHERWLELGDYLTGVSTVCMQYFKRGCTAEAEAWYQRARARLGPGAEAEGAAIGAVGVVIAAQRGRTEEATARIEALRRFLRANPENPMQLINLYGAQMVALVEQSEFGEPFERLATEFAALGLDAASMVPEQRIYYVFEALGRLARCRATHRGLDAAEAAITALGKMADTKPLRAFHLVTRADLEVLQGRAADAIRTLAGVDAELVPLDAPLIAYESARVHARALEALDQPAAAGHQAKLAQMIAVEQQWPQRIRWVTDEFRVAQHASTQPGSITFTTSDPILPRPEPVSPAGGADRYQRRLEALQQVSLASATVLDPSALARVALDETLRILGAERAYLFLLDRDLGRLVPHVGRDGQGNDIQELTGYSSTLVDRVRHSGEPLVVTGSEEGAALGSHSMQTHGLRSILIAPLQVDGQLRGIVYLDSRVAKGVFTADDVDILKAITNHIGVSLETARAAQLEVAVQAARRQRDVAETLRAAMADQSSSLDPDEVMHRLLTSLTRTLGADSAVLVTRSGNDRLEVAAAYGTTAPVGAQLPSVPAVLLDLTGPRARTVFPGDRAPFGGLLGAPRCWWAIQVAQRGEPFGFLLVGADGEGVMTEAQIQIAAAIADQGMTAYENARLFSQVREMATMDGLTGLYNRNHFFAEAGRQVSLARQYGQPVAAIMVDIDHFKRINDTYGHPVGDEVIRIVAARLRDALGEGDVLGRYGGEEFAVVTVQMPAVDLAERLHSLVSGEQVPTAVGPLPVTISVGLAHGDGTEPDLRQLLSRADRALYQAKHSGRDRVCVAP</sequence>
<dbReference type="SMART" id="SM00065">
    <property type="entry name" value="GAF"/>
    <property type="match status" value="2"/>
</dbReference>
<dbReference type="CDD" id="cd01949">
    <property type="entry name" value="GGDEF"/>
    <property type="match status" value="1"/>
</dbReference>
<dbReference type="SUPFAM" id="SSF55073">
    <property type="entry name" value="Nucleotide cyclase"/>
    <property type="match status" value="1"/>
</dbReference>
<dbReference type="Gene3D" id="3.30.450.40">
    <property type="match status" value="2"/>
</dbReference>
<name>A0ABQ3YUB9_9ACTN</name>
<organism evidence="4 5">
    <name type="scientific">Paractinoplanes durhamensis</name>
    <dbReference type="NCBI Taxonomy" id="113563"/>
    <lineage>
        <taxon>Bacteria</taxon>
        <taxon>Bacillati</taxon>
        <taxon>Actinomycetota</taxon>
        <taxon>Actinomycetes</taxon>
        <taxon>Micromonosporales</taxon>
        <taxon>Micromonosporaceae</taxon>
        <taxon>Paractinoplanes</taxon>
    </lineage>
</organism>
<dbReference type="Pfam" id="PF01590">
    <property type="entry name" value="GAF"/>
    <property type="match status" value="1"/>
</dbReference>